<dbReference type="GO" id="GO:0005524">
    <property type="term" value="F:ATP binding"/>
    <property type="evidence" value="ECO:0007669"/>
    <property type="project" value="UniProtKB-KW"/>
</dbReference>
<dbReference type="Pfam" id="PF00196">
    <property type="entry name" value="GerE"/>
    <property type="match status" value="1"/>
</dbReference>
<sequence>MLVGRDADLSALAEARRAYREAARVSWIVGADGVGKSALARTAIGPDAITLDLYPDDAHHPLGAVADLTAQLGGSLGKDPAQSLLRALEAAGPTRLLIDDAHWMDTDSQRALWQVARRSARLPVWVVLTSSPDPGPLTERLLLLLSSGERGQIHRLKPLEEAAVAQFLRARVGVPIEGDILRQVMTSTGGYPSLLASLVAQLPSQGHPGGLTGALEALTAQVPDAGLLSHHASRALDGASPSVRYALIGLAQSPELNSDQVAELLAALGLPEVSTATLMETGLVDRSIPGRLRIRHRLAQEAVLDRATVTDRRATHRALAQVLDGVAALEHRTLATEPAERETLSRELDARIRDAQAQGDPDLAYRLSLLALRLEDRFLDDVLLSIVRSGRIARLRDLASHVSNLPSSVTRACALALLDLDKGVFRPAAAQLGHLDPTSITELRELLILAYTAVHITAQAAMQTAPETAVVFDPIVAALREQAQQAPALVGYELTALALALDMTVHHLLNTSLIPEDRIPGLAAMRDSLAGQPGSELLVSSATVMLGILEFAAGRTGRAVASLTSGVAQIPMLHMQASVALIFIRFNAGEWDQADALASRQLGTTLDMLQQPYWHQAFALAALVPACRGESDVVARYLDWQRPDRTVSLADACHRFTESWAHVCQEGVTPELARLVGPLWEQDLIGYIGAFPTVVLLVGSLLAAGHRARAVDARALATRAPYEAVATAYVLAHCDGLLAVHDGRLDEAEAHFTLARQHLDRQVTENPSGGLHLYQALLAEDTAALARRTGRTPGTLLTDLRSAHALLNRCGAVRWAERLNAHVVALGDAPDPEPGPSLLSRLTTREREIALLVAEGLSNREIAERLFVTVRTAEYHVHNALTKTGLRSRVSLREALSSHSP</sequence>
<dbReference type="InterPro" id="IPR016032">
    <property type="entry name" value="Sig_transdc_resp-reg_C-effctor"/>
</dbReference>
<dbReference type="AlphaFoldDB" id="A0A1Q2CGX9"/>
<organism evidence="3 4">
    <name type="scientific">Tessaracoccus flavus</name>
    <dbReference type="NCBI Taxonomy" id="1610493"/>
    <lineage>
        <taxon>Bacteria</taxon>
        <taxon>Bacillati</taxon>
        <taxon>Actinomycetota</taxon>
        <taxon>Actinomycetes</taxon>
        <taxon>Propionibacteriales</taxon>
        <taxon>Propionibacteriaceae</taxon>
        <taxon>Tessaracoccus</taxon>
    </lineage>
</organism>
<dbReference type="GO" id="GO:0005737">
    <property type="term" value="C:cytoplasm"/>
    <property type="evidence" value="ECO:0007669"/>
    <property type="project" value="TreeGrafter"/>
</dbReference>
<dbReference type="SMART" id="SM00421">
    <property type="entry name" value="HTH_LUXR"/>
    <property type="match status" value="1"/>
</dbReference>
<dbReference type="InterPro" id="IPR036388">
    <property type="entry name" value="WH-like_DNA-bd_sf"/>
</dbReference>
<evidence type="ECO:0000313" key="4">
    <source>
        <dbReference type="Proteomes" id="UP000188324"/>
    </source>
</evidence>
<dbReference type="EMBL" id="CP019605">
    <property type="protein sequence ID" value="AQP45353.1"/>
    <property type="molecule type" value="Genomic_DNA"/>
</dbReference>
<dbReference type="PANTHER" id="PTHR16305">
    <property type="entry name" value="TESTICULAR SOLUBLE ADENYLYL CYCLASE"/>
    <property type="match status" value="1"/>
</dbReference>
<dbReference type="SUPFAM" id="SSF52540">
    <property type="entry name" value="P-loop containing nucleoside triphosphate hydrolases"/>
    <property type="match status" value="1"/>
</dbReference>
<dbReference type="InterPro" id="IPR027417">
    <property type="entry name" value="P-loop_NTPase"/>
</dbReference>
<dbReference type="RefSeq" id="WP_077343349.1">
    <property type="nucleotide sequence ID" value="NZ_CP019605.1"/>
</dbReference>
<dbReference type="GO" id="GO:0004016">
    <property type="term" value="F:adenylate cyclase activity"/>
    <property type="evidence" value="ECO:0007669"/>
    <property type="project" value="TreeGrafter"/>
</dbReference>
<protein>
    <submittedName>
        <fullName evidence="3">Uncharacterized protein</fullName>
    </submittedName>
</protein>
<dbReference type="PRINTS" id="PR00038">
    <property type="entry name" value="HTHLUXR"/>
</dbReference>
<proteinExistence type="predicted"/>
<dbReference type="Proteomes" id="UP000188324">
    <property type="component" value="Chromosome"/>
</dbReference>
<keyword evidence="2" id="KW-0067">ATP-binding</keyword>
<dbReference type="SUPFAM" id="SSF46894">
    <property type="entry name" value="C-terminal effector domain of the bipartite response regulators"/>
    <property type="match status" value="1"/>
</dbReference>
<keyword evidence="1" id="KW-0547">Nucleotide-binding</keyword>
<dbReference type="Gene3D" id="1.10.10.10">
    <property type="entry name" value="Winged helix-like DNA-binding domain superfamily/Winged helix DNA-binding domain"/>
    <property type="match status" value="1"/>
</dbReference>
<name>A0A1Q2CGX9_9ACTN</name>
<evidence type="ECO:0000256" key="2">
    <source>
        <dbReference type="ARBA" id="ARBA00022840"/>
    </source>
</evidence>
<dbReference type="CDD" id="cd06170">
    <property type="entry name" value="LuxR_C_like"/>
    <property type="match status" value="1"/>
</dbReference>
<reference evidence="3 4" key="1">
    <citation type="journal article" date="2016" name="Int. J. Syst. Evol. Microbiol.">
        <title>Tessaracoccus flavus sp. nov., isolated from the drainage system of a lindane-producing factory.</title>
        <authorList>
            <person name="Kumari R."/>
            <person name="Singh P."/>
            <person name="Schumann P."/>
            <person name="Lal R."/>
        </authorList>
    </citation>
    <scope>NUCLEOTIDE SEQUENCE [LARGE SCALE GENOMIC DNA]</scope>
    <source>
        <strain evidence="3 4">RP1T</strain>
    </source>
</reference>
<dbReference type="STRING" id="1610493.RPIT_11550"/>
<dbReference type="GO" id="GO:0006355">
    <property type="term" value="P:regulation of DNA-templated transcription"/>
    <property type="evidence" value="ECO:0007669"/>
    <property type="project" value="InterPro"/>
</dbReference>
<dbReference type="PANTHER" id="PTHR16305:SF35">
    <property type="entry name" value="TRANSCRIPTIONAL ACTIVATOR DOMAIN"/>
    <property type="match status" value="1"/>
</dbReference>
<dbReference type="OrthoDB" id="136365at2"/>
<keyword evidence="4" id="KW-1185">Reference proteome</keyword>
<gene>
    <name evidence="3" type="ORF">RPIT_11550</name>
</gene>
<accession>A0A1Q2CGX9</accession>
<evidence type="ECO:0000256" key="1">
    <source>
        <dbReference type="ARBA" id="ARBA00022741"/>
    </source>
</evidence>
<dbReference type="KEGG" id="tfl:RPIT_11550"/>
<evidence type="ECO:0000313" key="3">
    <source>
        <dbReference type="EMBL" id="AQP45353.1"/>
    </source>
</evidence>
<dbReference type="InterPro" id="IPR000792">
    <property type="entry name" value="Tscrpt_reg_LuxR_C"/>
</dbReference>
<dbReference type="PROSITE" id="PS50043">
    <property type="entry name" value="HTH_LUXR_2"/>
    <property type="match status" value="1"/>
</dbReference>
<dbReference type="GO" id="GO:0003677">
    <property type="term" value="F:DNA binding"/>
    <property type="evidence" value="ECO:0007669"/>
    <property type="project" value="InterPro"/>
</dbReference>